<evidence type="ECO:0000313" key="2">
    <source>
        <dbReference type="Proteomes" id="UP000887013"/>
    </source>
</evidence>
<comment type="caution">
    <text evidence="1">The sequence shown here is derived from an EMBL/GenBank/DDBJ whole genome shotgun (WGS) entry which is preliminary data.</text>
</comment>
<dbReference type="EMBL" id="BMAW01101010">
    <property type="protein sequence ID" value="GFS97716.1"/>
    <property type="molecule type" value="Genomic_DNA"/>
</dbReference>
<reference evidence="1" key="1">
    <citation type="submission" date="2020-08" db="EMBL/GenBank/DDBJ databases">
        <title>Multicomponent nature underlies the extraordinary mechanical properties of spider dragline silk.</title>
        <authorList>
            <person name="Kono N."/>
            <person name="Nakamura H."/>
            <person name="Mori M."/>
            <person name="Yoshida Y."/>
            <person name="Ohtoshi R."/>
            <person name="Malay A.D."/>
            <person name="Moran D.A.P."/>
            <person name="Tomita M."/>
            <person name="Numata K."/>
            <person name="Arakawa K."/>
        </authorList>
    </citation>
    <scope>NUCLEOTIDE SEQUENCE</scope>
</reference>
<keyword evidence="2" id="KW-1185">Reference proteome</keyword>
<protein>
    <submittedName>
        <fullName evidence="1">Uncharacterized protein</fullName>
    </submittedName>
</protein>
<evidence type="ECO:0000313" key="1">
    <source>
        <dbReference type="EMBL" id="GFS97716.1"/>
    </source>
</evidence>
<proteinExistence type="predicted"/>
<sequence>RLDSLYLDLFVFSIEHNHRHDVFDEKSKDRPTVSGIRVRRGYDPRSQDNRFVQLNTE</sequence>
<accession>A0A8X6N6Y0</accession>
<feature type="non-terminal residue" evidence="1">
    <location>
        <position position="1"/>
    </location>
</feature>
<organism evidence="1 2">
    <name type="scientific">Nephila pilipes</name>
    <name type="common">Giant wood spider</name>
    <name type="synonym">Nephila maculata</name>
    <dbReference type="NCBI Taxonomy" id="299642"/>
    <lineage>
        <taxon>Eukaryota</taxon>
        <taxon>Metazoa</taxon>
        <taxon>Ecdysozoa</taxon>
        <taxon>Arthropoda</taxon>
        <taxon>Chelicerata</taxon>
        <taxon>Arachnida</taxon>
        <taxon>Araneae</taxon>
        <taxon>Araneomorphae</taxon>
        <taxon>Entelegynae</taxon>
        <taxon>Araneoidea</taxon>
        <taxon>Nephilidae</taxon>
        <taxon>Nephila</taxon>
    </lineage>
</organism>
<dbReference type="Proteomes" id="UP000887013">
    <property type="component" value="Unassembled WGS sequence"/>
</dbReference>
<dbReference type="AlphaFoldDB" id="A0A8X6N6Y0"/>
<gene>
    <name evidence="1" type="ORF">NPIL_585731</name>
</gene>
<name>A0A8X6N6Y0_NEPPI</name>